<accession>A0ABR2WSE0</accession>
<proteinExistence type="predicted"/>
<dbReference type="Proteomes" id="UP001479436">
    <property type="component" value="Unassembled WGS sequence"/>
</dbReference>
<protein>
    <submittedName>
        <fullName evidence="2">Uncharacterized protein</fullName>
    </submittedName>
</protein>
<reference evidence="2 3" key="1">
    <citation type="submission" date="2023-04" db="EMBL/GenBank/DDBJ databases">
        <title>Genome of Basidiobolus ranarum AG-B5.</title>
        <authorList>
            <person name="Stajich J.E."/>
            <person name="Carter-House D."/>
            <person name="Gryganskyi A."/>
        </authorList>
    </citation>
    <scope>NUCLEOTIDE SEQUENCE [LARGE SCALE GENOMIC DNA]</scope>
    <source>
        <strain evidence="2 3">AG-B5</strain>
    </source>
</reference>
<evidence type="ECO:0000256" key="1">
    <source>
        <dbReference type="SAM" id="MobiDB-lite"/>
    </source>
</evidence>
<dbReference type="EMBL" id="JASJQH010000428">
    <property type="protein sequence ID" value="KAK9764438.1"/>
    <property type="molecule type" value="Genomic_DNA"/>
</dbReference>
<feature type="region of interest" description="Disordered" evidence="1">
    <location>
        <begin position="31"/>
        <end position="102"/>
    </location>
</feature>
<gene>
    <name evidence="2" type="ORF">K7432_008042</name>
</gene>
<keyword evidence="3" id="KW-1185">Reference proteome</keyword>
<feature type="compositionally biased region" description="Basic and acidic residues" evidence="1">
    <location>
        <begin position="68"/>
        <end position="82"/>
    </location>
</feature>
<name>A0ABR2WSE0_9FUNG</name>
<organism evidence="2 3">
    <name type="scientific">Basidiobolus ranarum</name>
    <dbReference type="NCBI Taxonomy" id="34480"/>
    <lineage>
        <taxon>Eukaryota</taxon>
        <taxon>Fungi</taxon>
        <taxon>Fungi incertae sedis</taxon>
        <taxon>Zoopagomycota</taxon>
        <taxon>Entomophthoromycotina</taxon>
        <taxon>Basidiobolomycetes</taxon>
        <taxon>Basidiobolales</taxon>
        <taxon>Basidiobolaceae</taxon>
        <taxon>Basidiobolus</taxon>
    </lineage>
</organism>
<sequence>MFTITNTARPSIQIYNRFISLTPRFYAGRFSSNMSDNDPDVLEKEKQKNLRGETKGTIKNHPGWNEKLASHSEASVKADRTPEVPAEQMQKETVEHIKNNNK</sequence>
<evidence type="ECO:0000313" key="3">
    <source>
        <dbReference type="Proteomes" id="UP001479436"/>
    </source>
</evidence>
<evidence type="ECO:0000313" key="2">
    <source>
        <dbReference type="EMBL" id="KAK9764438.1"/>
    </source>
</evidence>
<feature type="compositionally biased region" description="Basic and acidic residues" evidence="1">
    <location>
        <begin position="89"/>
        <end position="102"/>
    </location>
</feature>
<comment type="caution">
    <text evidence="2">The sequence shown here is derived from an EMBL/GenBank/DDBJ whole genome shotgun (WGS) entry which is preliminary data.</text>
</comment>
<feature type="compositionally biased region" description="Basic and acidic residues" evidence="1">
    <location>
        <begin position="41"/>
        <end position="56"/>
    </location>
</feature>